<feature type="repeat" description="PPR" evidence="3">
    <location>
        <begin position="587"/>
        <end position="621"/>
    </location>
</feature>
<feature type="repeat" description="PPR" evidence="3">
    <location>
        <begin position="90"/>
        <end position="124"/>
    </location>
</feature>
<dbReference type="EMBL" id="KI632098">
    <property type="protein sequence ID" value="EYU24969.1"/>
    <property type="molecule type" value="Genomic_DNA"/>
</dbReference>
<dbReference type="InterPro" id="IPR011990">
    <property type="entry name" value="TPR-like_helical_dom_sf"/>
</dbReference>
<feature type="repeat" description="PPR" evidence="3">
    <location>
        <begin position="261"/>
        <end position="295"/>
    </location>
</feature>
<organism evidence="5 6">
    <name type="scientific">Erythranthe guttata</name>
    <name type="common">Yellow monkey flower</name>
    <name type="synonym">Mimulus guttatus</name>
    <dbReference type="NCBI Taxonomy" id="4155"/>
    <lineage>
        <taxon>Eukaryota</taxon>
        <taxon>Viridiplantae</taxon>
        <taxon>Streptophyta</taxon>
        <taxon>Embryophyta</taxon>
        <taxon>Tracheophyta</taxon>
        <taxon>Spermatophyta</taxon>
        <taxon>Magnoliopsida</taxon>
        <taxon>eudicotyledons</taxon>
        <taxon>Gunneridae</taxon>
        <taxon>Pentapetalae</taxon>
        <taxon>asterids</taxon>
        <taxon>lamiids</taxon>
        <taxon>Lamiales</taxon>
        <taxon>Phrymaceae</taxon>
        <taxon>Erythranthe</taxon>
    </lineage>
</organism>
<dbReference type="Pfam" id="PF13812">
    <property type="entry name" value="PPR_3"/>
    <property type="match status" value="1"/>
</dbReference>
<dbReference type="PANTHER" id="PTHR46128">
    <property type="entry name" value="MITOCHONDRIAL GROUP I INTRON SPLICING FACTOR CCM1"/>
    <property type="match status" value="1"/>
</dbReference>
<evidence type="ECO:0000256" key="3">
    <source>
        <dbReference type="PROSITE-ProRule" id="PRU00708"/>
    </source>
</evidence>
<feature type="non-terminal residue" evidence="5">
    <location>
        <position position="807"/>
    </location>
</feature>
<proteinExistence type="inferred from homology"/>
<evidence type="ECO:0000313" key="6">
    <source>
        <dbReference type="Proteomes" id="UP000030748"/>
    </source>
</evidence>
<dbReference type="PROSITE" id="PS51375">
    <property type="entry name" value="PPR"/>
    <property type="match status" value="9"/>
</dbReference>
<feature type="repeat" description="PPR" evidence="3">
    <location>
        <begin position="436"/>
        <end position="470"/>
    </location>
</feature>
<keyword evidence="2" id="KW-0677">Repeat</keyword>
<dbReference type="PANTHER" id="PTHR46128:SF178">
    <property type="entry name" value="UBA DOMAIN-CONTAINING PROTEIN"/>
    <property type="match status" value="1"/>
</dbReference>
<reference evidence="5 6" key="1">
    <citation type="journal article" date="2013" name="Proc. Natl. Acad. Sci. U.S.A.">
        <title>Fine-scale variation in meiotic recombination in Mimulus inferred from population shotgun sequencing.</title>
        <authorList>
            <person name="Hellsten U."/>
            <person name="Wright K.M."/>
            <person name="Jenkins J."/>
            <person name="Shu S."/>
            <person name="Yuan Y."/>
            <person name="Wessler S.R."/>
            <person name="Schmutz J."/>
            <person name="Willis J.H."/>
            <person name="Rokhsar D.S."/>
        </authorList>
    </citation>
    <scope>NUCLEOTIDE SEQUENCE [LARGE SCALE GENOMIC DNA]</scope>
    <source>
        <strain evidence="6">cv. DUN x IM62</strain>
    </source>
</reference>
<dbReference type="AlphaFoldDB" id="A0A022QBJ4"/>
<dbReference type="Pfam" id="PF01535">
    <property type="entry name" value="PPR"/>
    <property type="match status" value="1"/>
</dbReference>
<sequence>MSRGLVSSAQKVIQRLISQCSSAPEATSAAEFAIARGMDLGFGGYVCLIRKLVISGDALTAESLYMDCIVGQGLEPDRNLLNSMIICYSKLVTYQIMLSKYCKDRKVDRALELLDYMLRCNIPPNVHCYTVVLAALCTERKFKELYSLYHKMLDNGVVPDHVFFFIFAKNHPIGDPLYFAQTILQAIAKESCSFDVFFTRPKSTRGAILEIERLLEEIVKGNSVSADKAFSIYIIALCIAGKLDSALHCLEKMKNLCMLPLPTALNSLVKLLAQEGNVDAAESLIEVLQEQGLVPKQSTFAIIVNEHCIKGDVASAIDVLDKIEEMGIGANISVYNSIIGCLGRQKMMREAEKFYYRMREHGIDPDETLFVTMINAYSNNGWVNEAREFFKKMTEHNLRPNSRAYTALITGLVKKNMTEKSCLYLNKMMKDGFMPNAVLYTSLVKQFLRKREFEFAFRLVDLMKKSQLEQDLVTYITIVSGVSRNIRRFDRKRYLSRTNLDKGKNLLFHLLHEKAILLNRKSLQVLVTCEEEMKSAVLQVIEQIKKVPYMPDLHLHNGIIFGICFAQSMHAAYEHLNLMRKEGVEPNRVTYTILIDGHIQIGELHLAVGLFNEMNANGFPPDRMLFNTLIRGFCKVGKVFDALTLSHMMQKRGFLPSKGSYEKILGSLCANDSGFYALKIYEEMISHDYTPCRYHHGPRVQLPRPTQKGSERPENGYQIWRSHDPGIVDRYPGVLVRVGSSLGGDDVLLLVHWAACVDHAVLQNGGGVAKDEVDGAVDVAFFVELALRVDVECVLVPFEAAAVEHGE</sequence>
<evidence type="ECO:0000256" key="1">
    <source>
        <dbReference type="ARBA" id="ARBA00007626"/>
    </source>
</evidence>
<dbReference type="eggNOG" id="KOG4197">
    <property type="taxonomic scope" value="Eukaryota"/>
</dbReference>
<feature type="repeat" description="PPR" evidence="3">
    <location>
        <begin position="366"/>
        <end position="400"/>
    </location>
</feature>
<protein>
    <recommendedName>
        <fullName evidence="4">PROP1-like PPR domain-containing protein</fullName>
    </recommendedName>
</protein>
<feature type="repeat" description="PPR" evidence="3">
    <location>
        <begin position="331"/>
        <end position="365"/>
    </location>
</feature>
<feature type="domain" description="PROP1-like PPR" evidence="4">
    <location>
        <begin position="243"/>
        <end position="328"/>
    </location>
</feature>
<name>A0A022QBJ4_ERYGU</name>
<dbReference type="NCBIfam" id="TIGR00756">
    <property type="entry name" value="PPR"/>
    <property type="match status" value="7"/>
</dbReference>
<evidence type="ECO:0000259" key="4">
    <source>
        <dbReference type="Pfam" id="PF17177"/>
    </source>
</evidence>
<keyword evidence="6" id="KW-1185">Reference proteome</keyword>
<dbReference type="InterPro" id="IPR033443">
    <property type="entry name" value="PROP1-like_PPR_dom"/>
</dbReference>
<feature type="repeat" description="PPR" evidence="3">
    <location>
        <begin position="401"/>
        <end position="435"/>
    </location>
</feature>
<dbReference type="Proteomes" id="UP000030748">
    <property type="component" value="Unassembled WGS sequence"/>
</dbReference>
<dbReference type="InterPro" id="IPR050872">
    <property type="entry name" value="PPR_P_subfamily"/>
</dbReference>
<dbReference type="Gene3D" id="1.25.40.10">
    <property type="entry name" value="Tetratricopeptide repeat domain"/>
    <property type="match status" value="5"/>
</dbReference>
<dbReference type="SUPFAM" id="SSF81901">
    <property type="entry name" value="HCP-like"/>
    <property type="match status" value="1"/>
</dbReference>
<comment type="similarity">
    <text evidence="1">Belongs to the PPR family. P subfamily.</text>
</comment>
<feature type="repeat" description="PPR" evidence="3">
    <location>
        <begin position="125"/>
        <end position="159"/>
    </location>
</feature>
<accession>A0A022QBJ4</accession>
<dbReference type="Pfam" id="PF13041">
    <property type="entry name" value="PPR_2"/>
    <property type="match status" value="4"/>
</dbReference>
<evidence type="ECO:0000256" key="2">
    <source>
        <dbReference type="ARBA" id="ARBA00022737"/>
    </source>
</evidence>
<evidence type="ECO:0000313" key="5">
    <source>
        <dbReference type="EMBL" id="EYU24969.1"/>
    </source>
</evidence>
<gene>
    <name evidence="5" type="ORF">MIMGU_mgv1a022106mg</name>
</gene>
<feature type="repeat" description="PPR" evidence="3">
    <location>
        <begin position="622"/>
        <end position="656"/>
    </location>
</feature>
<dbReference type="InterPro" id="IPR002885">
    <property type="entry name" value="PPR_rpt"/>
</dbReference>
<dbReference type="Pfam" id="PF17177">
    <property type="entry name" value="PPR_long"/>
    <property type="match status" value="1"/>
</dbReference>